<organism evidence="1 2">
    <name type="scientific">Beauveria bassiana</name>
    <name type="common">White muscardine disease fungus</name>
    <name type="synonym">Tritirachium shiotae</name>
    <dbReference type="NCBI Taxonomy" id="176275"/>
    <lineage>
        <taxon>Eukaryota</taxon>
        <taxon>Fungi</taxon>
        <taxon>Dikarya</taxon>
        <taxon>Ascomycota</taxon>
        <taxon>Pezizomycotina</taxon>
        <taxon>Sordariomycetes</taxon>
        <taxon>Hypocreomycetidae</taxon>
        <taxon>Hypocreales</taxon>
        <taxon>Cordycipitaceae</taxon>
        <taxon>Beauveria</taxon>
    </lineage>
</organism>
<evidence type="ECO:0000313" key="2">
    <source>
        <dbReference type="Proteomes" id="UP000235728"/>
    </source>
</evidence>
<evidence type="ECO:0000313" key="1">
    <source>
        <dbReference type="EMBL" id="PMB73102.1"/>
    </source>
</evidence>
<dbReference type="OMA" id="DISKTHW"/>
<sequence length="401" mass="45110">MATSKPSDSDVGVDDVLMWAISETHADLRRLMPLWAIQGARFYNQKMTWDNVTTEDGIALSKEQAEAFLEEEAQTIEKRYRPASQTAETDATLSSFANLTLQESEDSPLHSIKNRCDEFGISHFRSAALQEEQEKELAPEIEQERQIERPPVMSPAEHELHEDLKQIVTTGRIEPKSTALRPAFLALETTSVADWVDLSGFPDDLLVTVDYARTVQLRASSASADSFQRPIQWILTGLDPSKAVIISPYEAHHLILQLTKPGSRARLHLYAPRVTLGMQPLDLLRLYTISGTAHKDWELSRHLRLQLNLFAGQLYFGSYQDYADTCDMLSLAWRPLSADEGHVEVETDGFVVGGNARFTKSPVQSIKVLLSTLRRDCRDISKTHWGRILGGEFLTKADFQA</sequence>
<proteinExistence type="predicted"/>
<dbReference type="Proteomes" id="UP000235728">
    <property type="component" value="Unassembled WGS sequence"/>
</dbReference>
<name>A0A2N6P0Q5_BEABA</name>
<accession>A0A2N6P0Q5</accession>
<dbReference type="EMBL" id="MRVG01000001">
    <property type="protein sequence ID" value="PMB73102.1"/>
    <property type="molecule type" value="Genomic_DNA"/>
</dbReference>
<reference evidence="1 2" key="1">
    <citation type="journal article" date="2016" name="Appl. Microbiol. Biotechnol.">
        <title>Characterization of T-DNA insertion mutants with decreased virulence in the entomopathogenic fungus Beauveria bassiana JEF-007.</title>
        <authorList>
            <person name="Kim S."/>
            <person name="Lee S.J."/>
            <person name="Nai Y.S."/>
            <person name="Yu J.S."/>
            <person name="Lee M.R."/>
            <person name="Yang Y.T."/>
            <person name="Kim J.S."/>
        </authorList>
    </citation>
    <scope>NUCLEOTIDE SEQUENCE [LARGE SCALE GENOMIC DNA]</scope>
    <source>
        <strain evidence="1 2">JEF-007</strain>
    </source>
</reference>
<gene>
    <name evidence="1" type="ORF">BM221_000521</name>
</gene>
<comment type="caution">
    <text evidence="1">The sequence shown here is derived from an EMBL/GenBank/DDBJ whole genome shotgun (WGS) entry which is preliminary data.</text>
</comment>
<protein>
    <submittedName>
        <fullName evidence="1">Uncharacterized protein</fullName>
    </submittedName>
</protein>
<dbReference type="AlphaFoldDB" id="A0A2N6P0Q5"/>